<evidence type="ECO:0000256" key="6">
    <source>
        <dbReference type="RuleBase" id="RU363054"/>
    </source>
</evidence>
<evidence type="ECO:0000259" key="7">
    <source>
        <dbReference type="PROSITE" id="PS50928"/>
    </source>
</evidence>
<feature type="transmembrane region" description="Helical" evidence="5">
    <location>
        <begin position="439"/>
        <end position="463"/>
    </location>
</feature>
<dbReference type="InterPro" id="IPR035906">
    <property type="entry name" value="MetI-like_sf"/>
</dbReference>
<dbReference type="Gene3D" id="1.10.3720.10">
    <property type="entry name" value="MetI-like"/>
    <property type="match status" value="1"/>
</dbReference>
<dbReference type="PANTHER" id="PTHR42727">
    <property type="entry name" value="PHOSPHATE TRANSPORT SYSTEM PERMEASE PROTEIN"/>
    <property type="match status" value="1"/>
</dbReference>
<dbReference type="PROSITE" id="PS50928">
    <property type="entry name" value="ABC_TM1"/>
    <property type="match status" value="1"/>
</dbReference>
<evidence type="ECO:0000256" key="2">
    <source>
        <dbReference type="ARBA" id="ARBA00022692"/>
    </source>
</evidence>
<evidence type="ECO:0000256" key="4">
    <source>
        <dbReference type="ARBA" id="ARBA00023136"/>
    </source>
</evidence>
<dbReference type="GO" id="GO:0006817">
    <property type="term" value="P:phosphate ion transport"/>
    <property type="evidence" value="ECO:0007669"/>
    <property type="project" value="UniProtKB-KW"/>
</dbReference>
<keyword evidence="5" id="KW-0813">Transport</keyword>
<dbReference type="InterPro" id="IPR022182">
    <property type="entry name" value="PstC_N"/>
</dbReference>
<dbReference type="Proteomes" id="UP000267187">
    <property type="component" value="Unassembled WGS sequence"/>
</dbReference>
<sequence length="471" mass="50261">MSPSVILFLIVGLGLFSWFTATGRAKKKSVGSSRLPALPHYYGLWAVLWTVVPALFLVLIWVLLEQSVIRSIVVADIPTSYLTGVNSDPSLIFSMIKNHVQEGVISESLAVELVPAAETYVYLAGAANSALFGAVALIGVAGLLFSVVKFSSKLHARVSVEKWIRGFLFLSSLIAILTTLGILLSVIFESMRFFQMVSPMEFLFGTHWSPQVALRADQTASSGSFGAVPLFAGTLLIAAIAMTVALPVGLYSAIFLSEYATTRVRNILKPVLEVLAGIPTVVYGFFAALTVAPNVRNFVEWLSEKLISMGLMDTPFEISSESALAAGAVMGIMLIPFISSMADDVIRAVPTSLRDGSLGLGATRSETITKVTLPAALPGVVGGIMLAISRAIGETMIVVMAAGLSAKMTANPFESVTTVTVQIATLLVGDQEFDSPKTLAAFALGLVLFVVTLILNMIALHVVNKYREQYD</sequence>
<reference evidence="8 9" key="1">
    <citation type="submission" date="2018-10" db="EMBL/GenBank/DDBJ databases">
        <title>Genomic Encyclopedia of Type Strains, Phase IV (KMG-IV): sequencing the most valuable type-strain genomes for metagenomic binning, comparative biology and taxonomic classification.</title>
        <authorList>
            <person name="Goeker M."/>
        </authorList>
    </citation>
    <scope>NUCLEOTIDE SEQUENCE [LARGE SCALE GENOMIC DNA]</scope>
    <source>
        <strain evidence="8 9">DSM 25080</strain>
    </source>
</reference>
<dbReference type="RefSeq" id="WP_121875452.1">
    <property type="nucleotide sequence ID" value="NZ_REFJ01000001.1"/>
</dbReference>
<dbReference type="CDD" id="cd06261">
    <property type="entry name" value="TM_PBP2"/>
    <property type="match status" value="1"/>
</dbReference>
<name>A0A3M0AAD1_9GAMM</name>
<dbReference type="InterPro" id="IPR000515">
    <property type="entry name" value="MetI-like"/>
</dbReference>
<feature type="transmembrane region" description="Helical" evidence="5">
    <location>
        <begin position="271"/>
        <end position="292"/>
    </location>
</feature>
<feature type="transmembrane region" description="Helical" evidence="5">
    <location>
        <begin position="166"/>
        <end position="188"/>
    </location>
</feature>
<dbReference type="InterPro" id="IPR011864">
    <property type="entry name" value="Phosphate_PstC"/>
</dbReference>
<dbReference type="Pfam" id="PF12501">
    <property type="entry name" value="DUF3708"/>
    <property type="match status" value="1"/>
</dbReference>
<accession>A0A3M0AAD1</accession>
<evidence type="ECO:0000313" key="8">
    <source>
        <dbReference type="EMBL" id="RMA82103.1"/>
    </source>
</evidence>
<dbReference type="GO" id="GO:0005315">
    <property type="term" value="F:phosphate transmembrane transporter activity"/>
    <property type="evidence" value="ECO:0007669"/>
    <property type="project" value="InterPro"/>
</dbReference>
<feature type="transmembrane region" description="Helical" evidence="5">
    <location>
        <begin position="230"/>
        <end position="251"/>
    </location>
</feature>
<feature type="transmembrane region" description="Helical" evidence="5">
    <location>
        <begin position="6"/>
        <end position="23"/>
    </location>
</feature>
<proteinExistence type="inferred from homology"/>
<keyword evidence="6" id="KW-0997">Cell inner membrane</keyword>
<protein>
    <recommendedName>
        <fullName evidence="6">Phosphate transport system permease protein</fullName>
    </recommendedName>
</protein>
<keyword evidence="3 5" id="KW-1133">Transmembrane helix</keyword>
<keyword evidence="9" id="KW-1185">Reference proteome</keyword>
<keyword evidence="6" id="KW-0592">Phosphate transport</keyword>
<comment type="caution">
    <text evidence="6">Lacks conserved residue(s) required for the propagation of feature annotation.</text>
</comment>
<comment type="function">
    <text evidence="6">Part of the binding-protein-dependent transport system for phosphate; probably responsible for the translocation of the substrate across the membrane.</text>
</comment>
<keyword evidence="2 5" id="KW-0812">Transmembrane</keyword>
<dbReference type="GO" id="GO:0005886">
    <property type="term" value="C:plasma membrane"/>
    <property type="evidence" value="ECO:0007669"/>
    <property type="project" value="UniProtKB-SubCell"/>
</dbReference>
<dbReference type="Pfam" id="PF00528">
    <property type="entry name" value="BPD_transp_1"/>
    <property type="match status" value="1"/>
</dbReference>
<dbReference type="NCBIfam" id="TIGR02138">
    <property type="entry name" value="phosphate_pstC"/>
    <property type="match status" value="1"/>
</dbReference>
<evidence type="ECO:0000256" key="5">
    <source>
        <dbReference type="RuleBase" id="RU363032"/>
    </source>
</evidence>
<organism evidence="8 9">
    <name type="scientific">Umboniibacter marinipuniceus</name>
    <dbReference type="NCBI Taxonomy" id="569599"/>
    <lineage>
        <taxon>Bacteria</taxon>
        <taxon>Pseudomonadati</taxon>
        <taxon>Pseudomonadota</taxon>
        <taxon>Gammaproteobacteria</taxon>
        <taxon>Cellvibrionales</taxon>
        <taxon>Cellvibrionaceae</taxon>
        <taxon>Umboniibacter</taxon>
    </lineage>
</organism>
<keyword evidence="4 5" id="KW-0472">Membrane</keyword>
<feature type="transmembrane region" description="Helical" evidence="5">
    <location>
        <begin position="371"/>
        <end position="392"/>
    </location>
</feature>
<dbReference type="EMBL" id="REFJ01000001">
    <property type="protein sequence ID" value="RMA82103.1"/>
    <property type="molecule type" value="Genomic_DNA"/>
</dbReference>
<keyword evidence="6" id="KW-1003">Cell membrane</keyword>
<comment type="caution">
    <text evidence="8">The sequence shown here is derived from an EMBL/GenBank/DDBJ whole genome shotgun (WGS) entry which is preliminary data.</text>
</comment>
<feature type="domain" description="ABC transmembrane type-1" evidence="7">
    <location>
        <begin position="231"/>
        <end position="459"/>
    </location>
</feature>
<comment type="subcellular location">
    <subcellularLocation>
        <location evidence="6">Cell inner membrane</location>
        <topology evidence="6">Multi-pass membrane protein</topology>
    </subcellularLocation>
    <subcellularLocation>
        <location evidence="1 5">Cell membrane</location>
        <topology evidence="1 5">Multi-pass membrane protein</topology>
    </subcellularLocation>
</comment>
<gene>
    <name evidence="8" type="ORF">DFR27_0050</name>
</gene>
<evidence type="ECO:0000313" key="9">
    <source>
        <dbReference type="Proteomes" id="UP000267187"/>
    </source>
</evidence>
<feature type="transmembrane region" description="Helical" evidence="5">
    <location>
        <begin position="318"/>
        <end position="338"/>
    </location>
</feature>
<dbReference type="AlphaFoldDB" id="A0A3M0AAD1"/>
<comment type="similarity">
    <text evidence="6">Belongs to the binding-protein-dependent transport system permease family. CysTW subfamily.</text>
</comment>
<evidence type="ECO:0000256" key="1">
    <source>
        <dbReference type="ARBA" id="ARBA00004651"/>
    </source>
</evidence>
<feature type="transmembrane region" description="Helical" evidence="5">
    <location>
        <begin position="44"/>
        <end position="64"/>
    </location>
</feature>
<feature type="transmembrane region" description="Helical" evidence="5">
    <location>
        <begin position="120"/>
        <end position="145"/>
    </location>
</feature>
<dbReference type="SUPFAM" id="SSF161098">
    <property type="entry name" value="MetI-like"/>
    <property type="match status" value="1"/>
</dbReference>
<evidence type="ECO:0000256" key="3">
    <source>
        <dbReference type="ARBA" id="ARBA00022989"/>
    </source>
</evidence>
<dbReference type="PANTHER" id="PTHR42727:SF1">
    <property type="entry name" value="PHOSPHATE TRANSPORT SYSTEM PERMEASE"/>
    <property type="match status" value="1"/>
</dbReference>
<dbReference type="OrthoDB" id="9785113at2"/>